<feature type="transmembrane region" description="Helical" evidence="12">
    <location>
        <begin position="1885"/>
        <end position="1903"/>
    </location>
</feature>
<evidence type="ECO:0000259" key="14">
    <source>
        <dbReference type="PROSITE" id="PS50026"/>
    </source>
</evidence>
<keyword evidence="7" id="KW-0675">Receptor</keyword>
<keyword evidence="8" id="KW-0325">Glycoprotein</keyword>
<keyword evidence="6 10" id="KW-1015">Disulfide bond</keyword>
<feature type="compositionally biased region" description="Basic and acidic residues" evidence="11">
    <location>
        <begin position="257"/>
        <end position="268"/>
    </location>
</feature>
<evidence type="ECO:0000256" key="11">
    <source>
        <dbReference type="SAM" id="MobiDB-lite"/>
    </source>
</evidence>
<feature type="disulfide bond" evidence="10">
    <location>
        <begin position="928"/>
        <end position="946"/>
    </location>
</feature>
<feature type="compositionally biased region" description="Acidic residues" evidence="11">
    <location>
        <begin position="295"/>
        <end position="307"/>
    </location>
</feature>
<feature type="transmembrane region" description="Helical" evidence="12">
    <location>
        <begin position="105"/>
        <end position="132"/>
    </location>
</feature>
<feature type="compositionally biased region" description="Low complexity" evidence="11">
    <location>
        <begin position="688"/>
        <end position="707"/>
    </location>
</feature>
<feature type="domain" description="TNFR-Cys" evidence="15">
    <location>
        <begin position="902"/>
        <end position="946"/>
    </location>
</feature>
<dbReference type="InterPro" id="IPR001881">
    <property type="entry name" value="EGF-like_Ca-bd_dom"/>
</dbReference>
<feature type="compositionally biased region" description="Gly residues" evidence="11">
    <location>
        <begin position="708"/>
        <end position="722"/>
    </location>
</feature>
<dbReference type="PROSITE" id="PS50050">
    <property type="entry name" value="TNFR_NGFR_2"/>
    <property type="match status" value="1"/>
</dbReference>
<feature type="transmembrane region" description="Helical" evidence="12">
    <location>
        <begin position="2146"/>
        <end position="2168"/>
    </location>
</feature>
<evidence type="ECO:0000256" key="6">
    <source>
        <dbReference type="ARBA" id="ARBA00023157"/>
    </source>
</evidence>
<feature type="compositionally biased region" description="Basic and acidic residues" evidence="11">
    <location>
        <begin position="180"/>
        <end position="194"/>
    </location>
</feature>
<reference evidence="16 17" key="1">
    <citation type="submission" date="2024-02" db="EMBL/GenBank/DDBJ databases">
        <title>Chromosome-scale genome assembly of the rough periwinkle Littorina saxatilis.</title>
        <authorList>
            <person name="De Jode A."/>
            <person name="Faria R."/>
            <person name="Formenti G."/>
            <person name="Sims Y."/>
            <person name="Smith T.P."/>
            <person name="Tracey A."/>
            <person name="Wood J.M.D."/>
            <person name="Zagrodzka Z.B."/>
            <person name="Johannesson K."/>
            <person name="Butlin R.K."/>
            <person name="Leder E.H."/>
        </authorList>
    </citation>
    <scope>NUCLEOTIDE SEQUENCE [LARGE SCALE GENOMIC DNA]</scope>
    <source>
        <strain evidence="16">Snail1</strain>
        <tissue evidence="16">Muscle</tissue>
    </source>
</reference>
<dbReference type="CDD" id="cd00054">
    <property type="entry name" value="EGF_CA"/>
    <property type="match status" value="1"/>
</dbReference>
<dbReference type="InterPro" id="IPR018097">
    <property type="entry name" value="EGF_Ca-bd_CS"/>
</dbReference>
<feature type="repeat" description="TNFR-Cys" evidence="10">
    <location>
        <begin position="902"/>
        <end position="946"/>
    </location>
</feature>
<protein>
    <submittedName>
        <fullName evidence="16">Uncharacterized protein</fullName>
    </submittedName>
</protein>
<feature type="signal peptide" evidence="13">
    <location>
        <begin position="1"/>
        <end position="18"/>
    </location>
</feature>
<feature type="domain" description="EGF-like" evidence="14">
    <location>
        <begin position="857"/>
        <end position="897"/>
    </location>
</feature>
<keyword evidence="17" id="KW-1185">Reference proteome</keyword>
<keyword evidence="12" id="KW-0812">Transmembrane</keyword>
<dbReference type="InterPro" id="IPR024731">
    <property type="entry name" value="NELL2-like_EGF"/>
</dbReference>
<dbReference type="SUPFAM" id="SSF57196">
    <property type="entry name" value="EGF/Laminin"/>
    <property type="match status" value="1"/>
</dbReference>
<evidence type="ECO:0000256" key="4">
    <source>
        <dbReference type="ARBA" id="ARBA00022737"/>
    </source>
</evidence>
<feature type="region of interest" description="Disordered" evidence="11">
    <location>
        <begin position="251"/>
        <end position="348"/>
    </location>
</feature>
<dbReference type="InterPro" id="IPR001368">
    <property type="entry name" value="TNFR/NGFR_Cys_rich_reg"/>
</dbReference>
<evidence type="ECO:0000256" key="10">
    <source>
        <dbReference type="PROSITE-ProRule" id="PRU00206"/>
    </source>
</evidence>
<evidence type="ECO:0000313" key="16">
    <source>
        <dbReference type="EMBL" id="KAK7090882.1"/>
    </source>
</evidence>
<dbReference type="GO" id="GO:0016020">
    <property type="term" value="C:membrane"/>
    <property type="evidence" value="ECO:0007669"/>
    <property type="project" value="UniProtKB-SubCell"/>
</dbReference>
<dbReference type="SMART" id="SM00179">
    <property type="entry name" value="EGF_CA"/>
    <property type="match status" value="1"/>
</dbReference>
<comment type="subcellular location">
    <subcellularLocation>
        <location evidence="1">Membrane</location>
    </subcellularLocation>
</comment>
<feature type="region of interest" description="Disordered" evidence="11">
    <location>
        <begin position="167"/>
        <end position="196"/>
    </location>
</feature>
<evidence type="ECO:0000259" key="15">
    <source>
        <dbReference type="PROSITE" id="PS50050"/>
    </source>
</evidence>
<dbReference type="FunFam" id="2.10.25.10:FF:000038">
    <property type="entry name" value="Fibrillin 2"/>
    <property type="match status" value="1"/>
</dbReference>
<accession>A0AAN9APY0</accession>
<comment type="caution">
    <text evidence="16">The sequence shown here is derived from an EMBL/GenBank/DDBJ whole genome shotgun (WGS) entry which is preliminary data.</text>
</comment>
<dbReference type="InterPro" id="IPR000742">
    <property type="entry name" value="EGF"/>
</dbReference>
<dbReference type="Proteomes" id="UP001374579">
    <property type="component" value="Unassembled WGS sequence"/>
</dbReference>
<evidence type="ECO:0000256" key="7">
    <source>
        <dbReference type="ARBA" id="ARBA00023170"/>
    </source>
</evidence>
<feature type="transmembrane region" description="Helical" evidence="12">
    <location>
        <begin position="1604"/>
        <end position="1633"/>
    </location>
</feature>
<keyword evidence="4" id="KW-0677">Repeat</keyword>
<feature type="transmembrane region" description="Helical" evidence="12">
    <location>
        <begin position="1560"/>
        <end position="1583"/>
    </location>
</feature>
<dbReference type="EMBL" id="JBAMIC010000024">
    <property type="protein sequence ID" value="KAK7090882.1"/>
    <property type="molecule type" value="Genomic_DNA"/>
</dbReference>
<proteinExistence type="predicted"/>
<evidence type="ECO:0000256" key="9">
    <source>
        <dbReference type="PROSITE-ProRule" id="PRU00076"/>
    </source>
</evidence>
<feature type="region of interest" description="Disordered" evidence="11">
    <location>
        <begin position="533"/>
        <end position="722"/>
    </location>
</feature>
<evidence type="ECO:0000256" key="5">
    <source>
        <dbReference type="ARBA" id="ARBA00023136"/>
    </source>
</evidence>
<feature type="compositionally biased region" description="Polar residues" evidence="11">
    <location>
        <begin position="417"/>
        <end position="427"/>
    </location>
</feature>
<keyword evidence="5 12" id="KW-0472">Membrane</keyword>
<evidence type="ECO:0000256" key="12">
    <source>
        <dbReference type="SAM" id="Phobius"/>
    </source>
</evidence>
<feature type="chain" id="PRO_5043019331" evidence="13">
    <location>
        <begin position="19"/>
        <end position="2191"/>
    </location>
</feature>
<keyword evidence="2 9" id="KW-0245">EGF-like domain</keyword>
<evidence type="ECO:0000256" key="1">
    <source>
        <dbReference type="ARBA" id="ARBA00004370"/>
    </source>
</evidence>
<gene>
    <name evidence="16" type="ORF">V1264_010623</name>
</gene>
<dbReference type="Gene3D" id="2.10.25.10">
    <property type="entry name" value="Laminin"/>
    <property type="match status" value="1"/>
</dbReference>
<dbReference type="PANTHER" id="PTHR46330:SF6">
    <property type="entry name" value="HEMATOPOIETIC DEATH RECEPTOR-RELATED"/>
    <property type="match status" value="1"/>
</dbReference>
<evidence type="ECO:0000256" key="13">
    <source>
        <dbReference type="SAM" id="SignalP"/>
    </source>
</evidence>
<evidence type="ECO:0000256" key="3">
    <source>
        <dbReference type="ARBA" id="ARBA00022729"/>
    </source>
</evidence>
<keyword evidence="12" id="KW-1133">Transmembrane helix</keyword>
<dbReference type="PROSITE" id="PS50026">
    <property type="entry name" value="EGF_3"/>
    <property type="match status" value="1"/>
</dbReference>
<evidence type="ECO:0000313" key="17">
    <source>
        <dbReference type="Proteomes" id="UP001374579"/>
    </source>
</evidence>
<feature type="compositionally biased region" description="Basic and acidic residues" evidence="11">
    <location>
        <begin position="439"/>
        <end position="454"/>
    </location>
</feature>
<dbReference type="PROSITE" id="PS01187">
    <property type="entry name" value="EGF_CA"/>
    <property type="match status" value="1"/>
</dbReference>
<feature type="region of interest" description="Disordered" evidence="11">
    <location>
        <begin position="398"/>
        <end position="501"/>
    </location>
</feature>
<feature type="compositionally biased region" description="Pro residues" evidence="11">
    <location>
        <begin position="455"/>
        <end position="469"/>
    </location>
</feature>
<dbReference type="PANTHER" id="PTHR46330">
    <property type="entry name" value="TUMOR NECROSIS FACTOR RECEPTOR SUPERFAMILY MEMBER 10B"/>
    <property type="match status" value="1"/>
</dbReference>
<dbReference type="Pfam" id="PF12947">
    <property type="entry name" value="EGF_3"/>
    <property type="match status" value="1"/>
</dbReference>
<dbReference type="PROSITE" id="PS00010">
    <property type="entry name" value="ASX_HYDROXYL"/>
    <property type="match status" value="1"/>
</dbReference>
<sequence>MTTHYLLLLLLAAGGCCGDTERADHLLLLETLPEGFSVNRPTFLDVRTNYSGTVRVVESSEFRVVVNISAPDLQAAYKVQAKLYSWDNGLLLQVSEKDTSAGVVILTWLGIAIAGATILVAFITSLYSCCWYRSERSMYDMAEKKSVTGSSQRGVYRSRNSLQVVNLPPLGELPIPPPLADRDDLDGLHNDDSLKQVPEMPLEEEAEAIEMEELTLLKLKDLDHHNNPTANEDDGHKLTPQERNLIKNQLHSQGKNVHKDLLKKDKPFKQPARRRTANGLYTGVSSGPESGSADEAFDSENETDLDLTGESVREASEPNYENTHSRKPMSTFVSPQRHARSGIGNVPVSNLEANKRVAVVKPDNSSRSDQDQAESGLQVMADVHKTGTQAEVVKVTTPDKQNHPGFGAVLSPDTPRPTLTTFSSPAQTAVPGRQNKAIRFKEPEKAFSKQDLKEPSPPPPPPPVAPKPHPAARFAPVFPPMGDIPEDPREDCDSVRSGSVRSRSLYGSSEIFDVNNPEHTYYNLEDSDIDIPPLDAEDFLSDGGLPSPMISSLGRDQTRDDSSLKGPRSMFFGRDSSLMGIPKPRPYSSIIIRSDLNRPGSDSGVSSGMSSGVSSDQTPTPVNSEADPMSPHLPPPPVPQVETNQDVTAFSFPPPPPRFYTLPQKRNSSPSAPGSAGEYVTLPNNSVKGGATKNTTNTTNNSNNKPTGTGGRRGGGGGGVGRGGRLGFGSTFTNLTVLSLTCFLGLTTGVYSKIMSENKDTNVDITIFAPASFLSAKQGTVHFNLNKETGMEVEGNFNFEAFVMKNPVLRESRPELCASRAKCEQGCDVQTGECICRKGYRLIEQNTWLTDSNKCVDVNECAEGFTNCHPSAGCLNSKGSYDCVCSVDYYGDGKTCHDCNTPCRDDQYEVQPCSKTSQKICKECTKVCHNGYYMATQCTGDANAVCRVCQPSCLGGQYEYRTCSNYHDRQCKNATFLPDVNASDNVILEEDRKVKDSEVIIEHLPRLSVGYTRYSLTRGTGMQVEISIQDMEAAQQFEPLDLKGLNITTSTPPNLQTLSVQRFCPHPVPSHYILHYTKHVGVTYQLDEHGDIKPCHTYTNHGTFPDEVLQKDNSYLCREPGSLTKLFEIPADTFQTSTHWAERTKRCEKHSEKCEQCTRKCAQNMVGGSSDCSIIGDNNDNGWSPRLRVCYNCCARSNCTEDCHNYHRKRCRPLKCHHGNLVEFSIFPAWNSDQSSKFFCHIKPVAKQRLLEMTYTVKSSGRKKPVHQATIKVDGGQEWEKHGRMLHRDKLLNILIDSHLGKIPDFLEGRAHSEHSDFHVGSYIRKGSRVETTVVSGESVRIHPLKPSGVSLNKADPQKCENDILKESLVASEHQKPYNPNHDLIAVALHNSSTPFIITHLRQPPTVRITADKRSFLNGIFPSATLTPGSLTGKMAQNDTHWIVEVTGRVEKCPGYLRIVLSDPAYRSTPLFTSDAAVMCPRNFHLHFYLPSGDSPGLDRQVVASVADVNQVHHLRLHRPAKRDVVGEEERKLATVATMHPPAPIRQKEVKNEVALPEGFIFSIPYMVSVGGAVVLFLCLLVIGHIVQPGVPAPEPPILRCHHAFIMVVYVVFQFVYSIVATASVFFLVIIAVNSPRVAFIQQHQQQAAATSASHQLELTAMQMFLDKEMTRQNKHMDSVRGVCQKDMSVIVADMKKVHSRVTRETEDMFHKHKLELLLEEHRHRSMQQLAQNLLSFRDKYNRVVRILLLELNHNIEQAHQSIANNTWLAGARFLHGVVTTTRKHIKNVNSKPFMEWTHLQNDLSKLTVDVSFSLPSLPKLADIEEAIEAEAQPNTAKRELNADKLHTTHVYNQWFSPFADNFTTDLLMSAESGGGKREEGRSFLLFYVFLGLLACVDVVLVLHRMLKAKIVGQLLLYGFPEYMDFRERKDDGDDEVFDDNTRCRCWAESTFCQAVKAFMSQFLSSTFIPKAVTVVAAALLLRGMLHVSTSMLTVRSLQGAGLYYSSEEYLELHSQLINGRLRAHAHHINTVDFPAYQTWMSTVIQRHQFAFQVYQQELRRMQKVHTQSYCQYLQALDLPGNCTEASQGDNPQDAAYGIISPGCQFQPVLPRFYKRSESVYRNLAEQQLEVVLKNLRAIIFDTCQVIVVFLSIVVLKELISAVVWIFVRRSGLIRLRIIYETDQDEPAPSG</sequence>
<evidence type="ECO:0000256" key="2">
    <source>
        <dbReference type="ARBA" id="ARBA00022536"/>
    </source>
</evidence>
<feature type="compositionally biased region" description="Low complexity" evidence="11">
    <location>
        <begin position="600"/>
        <end position="616"/>
    </location>
</feature>
<dbReference type="SMART" id="SM00181">
    <property type="entry name" value="EGF"/>
    <property type="match status" value="2"/>
</dbReference>
<dbReference type="InterPro" id="IPR052491">
    <property type="entry name" value="TNFRSF10"/>
</dbReference>
<dbReference type="GO" id="GO:0005509">
    <property type="term" value="F:calcium ion binding"/>
    <property type="evidence" value="ECO:0007669"/>
    <property type="project" value="InterPro"/>
</dbReference>
<keyword evidence="3 13" id="KW-0732">Signal</keyword>
<organism evidence="16 17">
    <name type="scientific">Littorina saxatilis</name>
    <dbReference type="NCBI Taxonomy" id="31220"/>
    <lineage>
        <taxon>Eukaryota</taxon>
        <taxon>Metazoa</taxon>
        <taxon>Spiralia</taxon>
        <taxon>Lophotrochozoa</taxon>
        <taxon>Mollusca</taxon>
        <taxon>Gastropoda</taxon>
        <taxon>Caenogastropoda</taxon>
        <taxon>Littorinimorpha</taxon>
        <taxon>Littorinoidea</taxon>
        <taxon>Littorinidae</taxon>
        <taxon>Littorina</taxon>
    </lineage>
</organism>
<name>A0AAN9APY0_9CAEN</name>
<comment type="caution">
    <text evidence="9">Lacks conserved residue(s) required for the propagation of feature annotation.</text>
</comment>
<evidence type="ECO:0000256" key="8">
    <source>
        <dbReference type="ARBA" id="ARBA00023180"/>
    </source>
</evidence>
<dbReference type="InterPro" id="IPR000152">
    <property type="entry name" value="EGF-type_Asp/Asn_hydroxyl_site"/>
</dbReference>